<dbReference type="EMBL" id="JACGWJ010000006">
    <property type="protein sequence ID" value="KAL0413877.1"/>
    <property type="molecule type" value="Genomic_DNA"/>
</dbReference>
<organism evidence="2">
    <name type="scientific">Sesamum radiatum</name>
    <name type="common">Black benniseed</name>
    <dbReference type="NCBI Taxonomy" id="300843"/>
    <lineage>
        <taxon>Eukaryota</taxon>
        <taxon>Viridiplantae</taxon>
        <taxon>Streptophyta</taxon>
        <taxon>Embryophyta</taxon>
        <taxon>Tracheophyta</taxon>
        <taxon>Spermatophyta</taxon>
        <taxon>Magnoliopsida</taxon>
        <taxon>eudicotyledons</taxon>
        <taxon>Gunneridae</taxon>
        <taxon>Pentapetalae</taxon>
        <taxon>asterids</taxon>
        <taxon>lamiids</taxon>
        <taxon>Lamiales</taxon>
        <taxon>Pedaliaceae</taxon>
        <taxon>Sesamum</taxon>
    </lineage>
</organism>
<dbReference type="InterPro" id="IPR012337">
    <property type="entry name" value="RNaseH-like_sf"/>
</dbReference>
<reference evidence="2" key="2">
    <citation type="journal article" date="2024" name="Plant">
        <title>Genomic evolution and insights into agronomic trait innovations of Sesamum species.</title>
        <authorList>
            <person name="Miao H."/>
            <person name="Wang L."/>
            <person name="Qu L."/>
            <person name="Liu H."/>
            <person name="Sun Y."/>
            <person name="Le M."/>
            <person name="Wang Q."/>
            <person name="Wei S."/>
            <person name="Zheng Y."/>
            <person name="Lin W."/>
            <person name="Duan Y."/>
            <person name="Cao H."/>
            <person name="Xiong S."/>
            <person name="Wang X."/>
            <person name="Wei L."/>
            <person name="Li C."/>
            <person name="Ma Q."/>
            <person name="Ju M."/>
            <person name="Zhao R."/>
            <person name="Li G."/>
            <person name="Mu C."/>
            <person name="Tian Q."/>
            <person name="Mei H."/>
            <person name="Zhang T."/>
            <person name="Gao T."/>
            <person name="Zhang H."/>
        </authorList>
    </citation>
    <scope>NUCLEOTIDE SEQUENCE</scope>
    <source>
        <strain evidence="2">G02</strain>
    </source>
</reference>
<dbReference type="Pfam" id="PF05699">
    <property type="entry name" value="Dimer_Tnp_hAT"/>
    <property type="match status" value="1"/>
</dbReference>
<dbReference type="InterPro" id="IPR008906">
    <property type="entry name" value="HATC_C_dom"/>
</dbReference>
<comment type="caution">
    <text evidence="2">The sequence shown here is derived from an EMBL/GenBank/DDBJ whole genome shotgun (WGS) entry which is preliminary data.</text>
</comment>
<accession>A0AAW2UAD1</accession>
<dbReference type="AlphaFoldDB" id="A0AAW2UAD1"/>
<dbReference type="GO" id="GO:0046983">
    <property type="term" value="F:protein dimerization activity"/>
    <property type="evidence" value="ECO:0007669"/>
    <property type="project" value="InterPro"/>
</dbReference>
<proteinExistence type="predicted"/>
<feature type="domain" description="HAT C-terminal dimerisation" evidence="1">
    <location>
        <begin position="288"/>
        <end position="370"/>
    </location>
</feature>
<evidence type="ECO:0000313" key="2">
    <source>
        <dbReference type="EMBL" id="KAL0413877.1"/>
    </source>
</evidence>
<dbReference type="SUPFAM" id="SSF53098">
    <property type="entry name" value="Ribonuclease H-like"/>
    <property type="match status" value="1"/>
</dbReference>
<evidence type="ECO:0000259" key="1">
    <source>
        <dbReference type="Pfam" id="PF05699"/>
    </source>
</evidence>
<dbReference type="PANTHER" id="PTHR23272:SF161">
    <property type="entry name" value="ZINC FINGER BED DOMAIN-CONTAINING PROTEIN RICESLEEPER 1-LIKE"/>
    <property type="match status" value="1"/>
</dbReference>
<gene>
    <name evidence="2" type="ORF">Sradi_1589400</name>
</gene>
<protein>
    <submittedName>
        <fullName evidence="2">Zinc finger BED domain-containing protein RICESLEEPER 3</fullName>
    </submittedName>
</protein>
<sequence length="384" mass="42809">MTNISGWKRSAKPPLLGKRDPLYHLQAGKQSPEKDEIQLRRSLNLSPSLQEGGLFPMAEVINPPSSSSYKSTVSATASTAAATTSATFSATAFTYSTSTRPLGKKNYGHFPHLRGLEREILALVFTIMGNDGLVRVVATSSSDGSGDSEDVTDQFRGNKRKQSVMWEHFTKVRSVNNVMHAKYNYCEKLLSGNAAYALPLKEAFSRLQRIDKQYKFNPPESEWKVAKIVHECLQIFYEATRHFSGRSLTPSMDESTAVSSFGVETRESLRDFDRWYYESQVSMNQKSELESYLDEVRFPRVETFNILDWWNTNSPKLSILAKIARDILAVPATIVALEAAFSVGGWVIDESRACLLPDVVKALVVADDWIGPKNIVDNAASSET</sequence>
<dbReference type="PANTHER" id="PTHR23272">
    <property type="entry name" value="BED FINGER-RELATED"/>
    <property type="match status" value="1"/>
</dbReference>
<reference evidence="2" key="1">
    <citation type="submission" date="2020-06" db="EMBL/GenBank/DDBJ databases">
        <authorList>
            <person name="Li T."/>
            <person name="Hu X."/>
            <person name="Zhang T."/>
            <person name="Song X."/>
            <person name="Zhang H."/>
            <person name="Dai N."/>
            <person name="Sheng W."/>
            <person name="Hou X."/>
            <person name="Wei L."/>
        </authorList>
    </citation>
    <scope>NUCLEOTIDE SEQUENCE</scope>
    <source>
        <strain evidence="2">G02</strain>
        <tissue evidence="2">Leaf</tissue>
    </source>
</reference>
<name>A0AAW2UAD1_SESRA</name>